<keyword evidence="3" id="KW-1185">Reference proteome</keyword>
<dbReference type="Gene3D" id="1.10.10.10">
    <property type="entry name" value="Winged helix-like DNA-binding domain superfamily/Winged helix DNA-binding domain"/>
    <property type="match status" value="1"/>
</dbReference>
<dbReference type="CDD" id="cd00090">
    <property type="entry name" value="HTH_ARSR"/>
    <property type="match status" value="1"/>
</dbReference>
<protein>
    <submittedName>
        <fullName evidence="2">ArsR family transcriptional regulator</fullName>
    </submittedName>
</protein>
<dbReference type="InterPro" id="IPR011991">
    <property type="entry name" value="ArsR-like_HTH"/>
</dbReference>
<evidence type="ECO:0000313" key="2">
    <source>
        <dbReference type="EMBL" id="REF86384.1"/>
    </source>
</evidence>
<gene>
    <name evidence="2" type="ORF">DES32_2436</name>
</gene>
<dbReference type="InterPro" id="IPR001845">
    <property type="entry name" value="HTH_ArsR_DNA-bd_dom"/>
</dbReference>
<dbReference type="PANTHER" id="PTHR38600">
    <property type="entry name" value="TRANSCRIPTIONAL REGULATORY PROTEIN"/>
    <property type="match status" value="1"/>
</dbReference>
<dbReference type="InterPro" id="IPR036388">
    <property type="entry name" value="WH-like_DNA-bd_sf"/>
</dbReference>
<evidence type="ECO:0000313" key="3">
    <source>
        <dbReference type="Proteomes" id="UP000256900"/>
    </source>
</evidence>
<comment type="caution">
    <text evidence="2">The sequence shown here is derived from an EMBL/GenBank/DDBJ whole genome shotgun (WGS) entry which is preliminary data.</text>
</comment>
<dbReference type="EMBL" id="QUMO01000003">
    <property type="protein sequence ID" value="REF86384.1"/>
    <property type="molecule type" value="Genomic_DNA"/>
</dbReference>
<sequence length="113" mass="12528">MSRATAKRSELEQHALAFAALGDETRLTLMGKLAGGLPQSIARLAEGSTLTRQAITKHLRVLENAGVARSVRIGRENLFELRSEPLKDLQSYLEHVSAQWDEALSRLKSFVEN</sequence>
<feature type="domain" description="HTH arsR-type" evidence="1">
    <location>
        <begin position="6"/>
        <end position="101"/>
    </location>
</feature>
<dbReference type="OrthoDB" id="9815653at2"/>
<dbReference type="SUPFAM" id="SSF46785">
    <property type="entry name" value="Winged helix' DNA-binding domain"/>
    <property type="match status" value="1"/>
</dbReference>
<reference evidence="2 3" key="1">
    <citation type="submission" date="2018-08" db="EMBL/GenBank/DDBJ databases">
        <title>Genomic Encyclopedia of Type Strains, Phase IV (KMG-IV): sequencing the most valuable type-strain genomes for metagenomic binning, comparative biology and taxonomic classification.</title>
        <authorList>
            <person name="Goeker M."/>
        </authorList>
    </citation>
    <scope>NUCLEOTIDE SEQUENCE [LARGE SCALE GENOMIC DNA]</scope>
    <source>
        <strain evidence="2 3">BW863</strain>
    </source>
</reference>
<accession>A0A3D9YV47</accession>
<proteinExistence type="predicted"/>
<evidence type="ECO:0000259" key="1">
    <source>
        <dbReference type="PROSITE" id="PS50987"/>
    </source>
</evidence>
<dbReference type="InterPro" id="IPR036390">
    <property type="entry name" value="WH_DNA-bd_sf"/>
</dbReference>
<dbReference type="Proteomes" id="UP000256900">
    <property type="component" value="Unassembled WGS sequence"/>
</dbReference>
<dbReference type="PROSITE" id="PS50987">
    <property type="entry name" value="HTH_ARSR_2"/>
    <property type="match status" value="1"/>
</dbReference>
<dbReference type="PANTHER" id="PTHR38600:SF1">
    <property type="entry name" value="TRANSCRIPTIONAL REGULATORY PROTEIN"/>
    <property type="match status" value="1"/>
</dbReference>
<dbReference type="RefSeq" id="WP_115836930.1">
    <property type="nucleotide sequence ID" value="NZ_CP025086.1"/>
</dbReference>
<dbReference type="PRINTS" id="PR00778">
    <property type="entry name" value="HTHARSR"/>
</dbReference>
<name>A0A3D9YV47_9HYPH</name>
<dbReference type="SMART" id="SM00418">
    <property type="entry name" value="HTH_ARSR"/>
    <property type="match status" value="1"/>
</dbReference>
<dbReference type="AlphaFoldDB" id="A0A3D9YV47"/>
<organism evidence="2 3">
    <name type="scientific">Methylovirgula ligni</name>
    <dbReference type="NCBI Taxonomy" id="569860"/>
    <lineage>
        <taxon>Bacteria</taxon>
        <taxon>Pseudomonadati</taxon>
        <taxon>Pseudomonadota</taxon>
        <taxon>Alphaproteobacteria</taxon>
        <taxon>Hyphomicrobiales</taxon>
        <taxon>Beijerinckiaceae</taxon>
        <taxon>Methylovirgula</taxon>
    </lineage>
</organism>
<dbReference type="GO" id="GO:0003700">
    <property type="term" value="F:DNA-binding transcription factor activity"/>
    <property type="evidence" value="ECO:0007669"/>
    <property type="project" value="InterPro"/>
</dbReference>